<keyword evidence="1" id="KW-0812">Transmembrane</keyword>
<sequence length="76" mass="8630">MLKFIPKTTDTIVLTLVTLLTIGVFTAGLWDVLDYIIVKVVLVISFGTLFFMACYYAIKNDVIENRLEETPQDDLN</sequence>
<protein>
    <submittedName>
        <fullName evidence="2">Uncharacterized protein</fullName>
    </submittedName>
</protein>
<proteinExistence type="predicted"/>
<feature type="transmembrane region" description="Helical" evidence="1">
    <location>
        <begin position="36"/>
        <end position="58"/>
    </location>
</feature>
<feature type="transmembrane region" description="Helical" evidence="1">
    <location>
        <begin position="12"/>
        <end position="30"/>
    </location>
</feature>
<keyword evidence="3" id="KW-1185">Reference proteome</keyword>
<organism evidence="2 3">
    <name type="scientific">Winogradskyella arenosi</name>
    <dbReference type="NCBI Taxonomy" id="533325"/>
    <lineage>
        <taxon>Bacteria</taxon>
        <taxon>Pseudomonadati</taxon>
        <taxon>Bacteroidota</taxon>
        <taxon>Flavobacteriia</taxon>
        <taxon>Flavobacteriales</taxon>
        <taxon>Flavobacteriaceae</taxon>
        <taxon>Winogradskyella</taxon>
    </lineage>
</organism>
<dbReference type="AlphaFoldDB" id="A0A368ZDS2"/>
<reference evidence="2 3" key="1">
    <citation type="submission" date="2018-07" db="EMBL/GenBank/DDBJ databases">
        <title>Genomic Encyclopedia of Type Strains, Phase III (KMG-III): the genomes of soil and plant-associated and newly described type strains.</title>
        <authorList>
            <person name="Whitman W."/>
        </authorList>
    </citation>
    <scope>NUCLEOTIDE SEQUENCE [LARGE SCALE GENOMIC DNA]</scope>
    <source>
        <strain evidence="2 3">CECT 7958</strain>
    </source>
</reference>
<keyword evidence="1" id="KW-1133">Transmembrane helix</keyword>
<dbReference type="OrthoDB" id="1453030at2"/>
<name>A0A368ZDS2_9FLAO</name>
<dbReference type="Proteomes" id="UP000253436">
    <property type="component" value="Unassembled WGS sequence"/>
</dbReference>
<evidence type="ECO:0000313" key="2">
    <source>
        <dbReference type="EMBL" id="RCW91390.1"/>
    </source>
</evidence>
<evidence type="ECO:0000313" key="3">
    <source>
        <dbReference type="Proteomes" id="UP000253436"/>
    </source>
</evidence>
<dbReference type="RefSeq" id="WP_114309904.1">
    <property type="nucleotide sequence ID" value="NZ_QPJO01000003.1"/>
</dbReference>
<keyword evidence="1" id="KW-0472">Membrane</keyword>
<accession>A0A368ZDS2</accession>
<comment type="caution">
    <text evidence="2">The sequence shown here is derived from an EMBL/GenBank/DDBJ whole genome shotgun (WGS) entry which is preliminary data.</text>
</comment>
<gene>
    <name evidence="2" type="ORF">DFQ08_103218</name>
</gene>
<dbReference type="EMBL" id="QPJO01000003">
    <property type="protein sequence ID" value="RCW91390.1"/>
    <property type="molecule type" value="Genomic_DNA"/>
</dbReference>
<evidence type="ECO:0000256" key="1">
    <source>
        <dbReference type="SAM" id="Phobius"/>
    </source>
</evidence>